<dbReference type="Proteomes" id="UP000028302">
    <property type="component" value="Unassembled WGS sequence"/>
</dbReference>
<comment type="caution">
    <text evidence="2">The sequence shown here is derived from an EMBL/GenBank/DDBJ whole genome shotgun (WGS) entry which is preliminary data.</text>
</comment>
<gene>
    <name evidence="2" type="ORF">C41B8_01927</name>
</gene>
<proteinExistence type="predicted"/>
<reference evidence="2 3" key="1">
    <citation type="submission" date="2013-03" db="EMBL/GenBank/DDBJ databases">
        <title>Salinisphaera hydrothermalis C41B8 Genome Sequencing.</title>
        <authorList>
            <person name="Li C."/>
            <person name="Lai Q."/>
            <person name="Shao Z."/>
        </authorList>
    </citation>
    <scope>NUCLEOTIDE SEQUENCE [LARGE SCALE GENOMIC DNA]</scope>
    <source>
        <strain evidence="2 3">C41B8</strain>
    </source>
</reference>
<dbReference type="AlphaFoldDB" id="A0A084IQ65"/>
<dbReference type="eggNOG" id="COG0304">
    <property type="taxonomic scope" value="Bacteria"/>
</dbReference>
<keyword evidence="3" id="KW-1185">Reference proteome</keyword>
<organism evidence="2 3">
    <name type="scientific">Salinisphaera hydrothermalis (strain C41B8)</name>
    <dbReference type="NCBI Taxonomy" id="1304275"/>
    <lineage>
        <taxon>Bacteria</taxon>
        <taxon>Pseudomonadati</taxon>
        <taxon>Pseudomonadota</taxon>
        <taxon>Gammaproteobacteria</taxon>
        <taxon>Salinisphaerales</taxon>
        <taxon>Salinisphaeraceae</taxon>
        <taxon>Salinisphaera</taxon>
    </lineage>
</organism>
<dbReference type="InterPro" id="IPR014030">
    <property type="entry name" value="Ketoacyl_synth_N"/>
</dbReference>
<dbReference type="Pfam" id="PF13723">
    <property type="entry name" value="Ketoacyl-synt_2"/>
    <property type="match status" value="1"/>
</dbReference>
<evidence type="ECO:0000313" key="3">
    <source>
        <dbReference type="Proteomes" id="UP000028302"/>
    </source>
</evidence>
<dbReference type="EMBL" id="APNK01000002">
    <property type="protein sequence ID" value="KEZ78849.1"/>
    <property type="molecule type" value="Genomic_DNA"/>
</dbReference>
<dbReference type="OrthoDB" id="9798676at2"/>
<evidence type="ECO:0000259" key="1">
    <source>
        <dbReference type="Pfam" id="PF13723"/>
    </source>
</evidence>
<accession>A0A084IQ65</accession>
<sequence length="261" mass="27372">MQRAYLHGLGIAAPGLEDWGAARAVLSGETDYTSEPLTPFRTKLLPRNEARRAGAAVHLAFRVAEQACAERDASTFAAVFSSSAGDIDIADQLCMAVNAPERAISPTRFHNSVHNAPAGYWSIATGAREPATSLSAGPGGFMVALCEAWGLLAECGTPVLLVCYDMDGSGMLAEARRDIGATFAMAWLLDTHADGAIAVLDRPQPTSAGPTPVSIPALEHLRRLNASARSLPLLAALAARQAAAPVIASEQGHWRVPLTPL</sequence>
<dbReference type="RefSeq" id="WP_051882736.1">
    <property type="nucleotide sequence ID" value="NZ_APNK01000002.1"/>
</dbReference>
<evidence type="ECO:0000313" key="2">
    <source>
        <dbReference type="EMBL" id="KEZ78849.1"/>
    </source>
</evidence>
<dbReference type="SUPFAM" id="SSF53901">
    <property type="entry name" value="Thiolase-like"/>
    <property type="match status" value="1"/>
</dbReference>
<dbReference type="PATRIC" id="fig|1304275.5.peg.389"/>
<feature type="domain" description="Beta-ketoacyl synthase-like N-terminal" evidence="1">
    <location>
        <begin position="36"/>
        <end position="199"/>
    </location>
</feature>
<dbReference type="STRING" id="1304275.C41B8_01927"/>
<dbReference type="GO" id="GO:0016746">
    <property type="term" value="F:acyltransferase activity"/>
    <property type="evidence" value="ECO:0007669"/>
    <property type="project" value="InterPro"/>
</dbReference>
<protein>
    <recommendedName>
        <fullName evidence="1">Beta-ketoacyl synthase-like N-terminal domain-containing protein</fullName>
    </recommendedName>
</protein>
<dbReference type="Gene3D" id="3.40.47.10">
    <property type="match status" value="1"/>
</dbReference>
<name>A0A084IQ65_SALHC</name>
<dbReference type="InterPro" id="IPR016039">
    <property type="entry name" value="Thiolase-like"/>
</dbReference>